<comment type="similarity">
    <text evidence="2 7">Belongs to the DPM2 family.</text>
</comment>
<dbReference type="eggNOG" id="KOG3488">
    <property type="taxonomic scope" value="Eukaryota"/>
</dbReference>
<dbReference type="GO" id="GO:0180047">
    <property type="term" value="P:dolichol phosphate mannose biosynthetic process"/>
    <property type="evidence" value="ECO:0007669"/>
    <property type="project" value="InterPro"/>
</dbReference>
<organism evidence="8 9">
    <name type="scientific">Micromonas commoda (strain RCC299 / NOUM17 / CCMP2709)</name>
    <name type="common">Picoplanktonic green alga</name>
    <dbReference type="NCBI Taxonomy" id="296587"/>
    <lineage>
        <taxon>Eukaryota</taxon>
        <taxon>Viridiplantae</taxon>
        <taxon>Chlorophyta</taxon>
        <taxon>Mamiellophyceae</taxon>
        <taxon>Mamiellales</taxon>
        <taxon>Mamiellaceae</taxon>
        <taxon>Micromonas</taxon>
    </lineage>
</organism>
<evidence type="ECO:0000256" key="1">
    <source>
        <dbReference type="ARBA" id="ARBA00004477"/>
    </source>
</evidence>
<keyword evidence="4 7" id="KW-0256">Endoplasmic reticulum</keyword>
<evidence type="ECO:0000256" key="6">
    <source>
        <dbReference type="ARBA" id="ARBA00023136"/>
    </source>
</evidence>
<sequence length="149" mass="16085">MDSRLASLGLGLAGWQFRVAWVLPLAKWSGDFASGSERQFICRLRPLPRPHSTGPRSVAALVRASMNDRSIGLVLCAAATVAFAYYTVWALVTPFIDAGHPVLEWFPDRRYAVLLPAALGALLVACVCVFLGTVMAVHLVNHGPKSKIA</sequence>
<dbReference type="InParanoid" id="C1DZ21"/>
<dbReference type="STRING" id="296587.C1DZ21"/>
<keyword evidence="9" id="KW-1185">Reference proteome</keyword>
<dbReference type="RefSeq" id="XP_002499780.1">
    <property type="nucleotide sequence ID" value="XM_002499734.1"/>
</dbReference>
<dbReference type="GO" id="GO:0033185">
    <property type="term" value="C:dolichol-phosphate-mannose synthase complex"/>
    <property type="evidence" value="ECO:0007669"/>
    <property type="project" value="TreeGrafter"/>
</dbReference>
<evidence type="ECO:0000256" key="5">
    <source>
        <dbReference type="ARBA" id="ARBA00022989"/>
    </source>
</evidence>
<dbReference type="PANTHER" id="PTHR15039:SF11">
    <property type="entry name" value="DOLICHOL PHOSPHATE-MANNOSE BIOSYNTHESIS REGULATORY PROTEIN"/>
    <property type="match status" value="1"/>
</dbReference>
<feature type="transmembrane region" description="Helical" evidence="7">
    <location>
        <begin position="71"/>
        <end position="92"/>
    </location>
</feature>
<dbReference type="AlphaFoldDB" id="C1DZ21"/>
<evidence type="ECO:0000313" key="8">
    <source>
        <dbReference type="EMBL" id="ACO61038.1"/>
    </source>
</evidence>
<proteinExistence type="inferred from homology"/>
<dbReference type="Pfam" id="PF07297">
    <property type="entry name" value="DPM2"/>
    <property type="match status" value="1"/>
</dbReference>
<dbReference type="GO" id="GO:0005789">
    <property type="term" value="C:endoplasmic reticulum membrane"/>
    <property type="evidence" value="ECO:0007669"/>
    <property type="project" value="UniProtKB-SubCell"/>
</dbReference>
<evidence type="ECO:0000256" key="2">
    <source>
        <dbReference type="ARBA" id="ARBA00005478"/>
    </source>
</evidence>
<evidence type="ECO:0000313" key="9">
    <source>
        <dbReference type="Proteomes" id="UP000002009"/>
    </source>
</evidence>
<comment type="pathway">
    <text evidence="7">Protein modification; protein glycosylation.</text>
</comment>
<evidence type="ECO:0000256" key="4">
    <source>
        <dbReference type="ARBA" id="ARBA00022824"/>
    </source>
</evidence>
<gene>
    <name evidence="8" type="ORF">MICPUN_55747</name>
</gene>
<dbReference type="GeneID" id="8241464"/>
<dbReference type="GO" id="GO:0030234">
    <property type="term" value="F:enzyme regulator activity"/>
    <property type="evidence" value="ECO:0007669"/>
    <property type="project" value="UniProtKB-UniRule"/>
</dbReference>
<evidence type="ECO:0000256" key="7">
    <source>
        <dbReference type="RuleBase" id="RU365084"/>
    </source>
</evidence>
<dbReference type="GO" id="GO:0006506">
    <property type="term" value="P:GPI anchor biosynthetic process"/>
    <property type="evidence" value="ECO:0007669"/>
    <property type="project" value="TreeGrafter"/>
</dbReference>
<dbReference type="Proteomes" id="UP000002009">
    <property type="component" value="Chromosome 2"/>
</dbReference>
<keyword evidence="6 7" id="KW-0472">Membrane</keyword>
<comment type="subcellular location">
    <subcellularLocation>
        <location evidence="1 7">Endoplasmic reticulum membrane</location>
        <topology evidence="1 7">Multi-pass membrane protein</topology>
    </subcellularLocation>
</comment>
<dbReference type="InterPro" id="IPR009914">
    <property type="entry name" value="DPM2"/>
</dbReference>
<evidence type="ECO:0000256" key="3">
    <source>
        <dbReference type="ARBA" id="ARBA00022692"/>
    </source>
</evidence>
<keyword evidence="3 7" id="KW-0812">Transmembrane</keyword>
<name>C1DZ21_MICCC</name>
<accession>C1DZ21</accession>
<feature type="transmembrane region" description="Helical" evidence="7">
    <location>
        <begin position="112"/>
        <end position="140"/>
    </location>
</feature>
<comment type="subunit">
    <text evidence="7">Component of the dolichol-phosphate mannose (DPM) synthase complex.</text>
</comment>
<dbReference type="KEGG" id="mis:MICPUN_55747"/>
<dbReference type="EMBL" id="CP001323">
    <property type="protein sequence ID" value="ACO61038.1"/>
    <property type="molecule type" value="Genomic_DNA"/>
</dbReference>
<dbReference type="UniPathway" id="UPA00378"/>
<dbReference type="OrthoDB" id="311279at2759"/>
<protein>
    <recommendedName>
        <fullName evidence="7">Dolichol phosphate-mannose biosynthesis regulatory protein</fullName>
    </recommendedName>
</protein>
<dbReference type="PANTHER" id="PTHR15039">
    <property type="entry name" value="DOLICHOL PHOSPHATE-MANNOSE BIOSYNTHESIS REGULATORY PROTEIN"/>
    <property type="match status" value="1"/>
</dbReference>
<keyword evidence="5 7" id="KW-1133">Transmembrane helix</keyword>
<reference evidence="8 9" key="1">
    <citation type="journal article" date="2009" name="Science">
        <title>Green evolution and dynamic adaptations revealed by genomes of the marine picoeukaryotes Micromonas.</title>
        <authorList>
            <person name="Worden A.Z."/>
            <person name="Lee J.H."/>
            <person name="Mock T."/>
            <person name="Rouze P."/>
            <person name="Simmons M.P."/>
            <person name="Aerts A.L."/>
            <person name="Allen A.E."/>
            <person name="Cuvelier M.L."/>
            <person name="Derelle E."/>
            <person name="Everett M.V."/>
            <person name="Foulon E."/>
            <person name="Grimwood J."/>
            <person name="Gundlach H."/>
            <person name="Henrissat B."/>
            <person name="Napoli C."/>
            <person name="McDonald S.M."/>
            <person name="Parker M.S."/>
            <person name="Rombauts S."/>
            <person name="Salamov A."/>
            <person name="Von Dassow P."/>
            <person name="Badger J.H."/>
            <person name="Coutinho P.M."/>
            <person name="Demir E."/>
            <person name="Dubchak I."/>
            <person name="Gentemann C."/>
            <person name="Eikrem W."/>
            <person name="Gready J.E."/>
            <person name="John U."/>
            <person name="Lanier W."/>
            <person name="Lindquist E.A."/>
            <person name="Lucas S."/>
            <person name="Mayer K.F."/>
            <person name="Moreau H."/>
            <person name="Not F."/>
            <person name="Otillar R."/>
            <person name="Panaud O."/>
            <person name="Pangilinan J."/>
            <person name="Paulsen I."/>
            <person name="Piegu B."/>
            <person name="Poliakov A."/>
            <person name="Robbens S."/>
            <person name="Schmutz J."/>
            <person name="Toulza E."/>
            <person name="Wyss T."/>
            <person name="Zelensky A."/>
            <person name="Zhou K."/>
            <person name="Armbrust E.V."/>
            <person name="Bhattacharya D."/>
            <person name="Goodenough U.W."/>
            <person name="Van de Peer Y."/>
            <person name="Grigoriev I.V."/>
        </authorList>
    </citation>
    <scope>NUCLEOTIDE SEQUENCE [LARGE SCALE GENOMIC DNA]</scope>
    <source>
        <strain evidence="9">RCC299 / NOUM17</strain>
    </source>
</reference>
<comment type="function">
    <text evidence="7">Regulatory subunit of the dolichol-phosphate mannose (DPM) synthase complex; essential for the ER localization.</text>
</comment>